<dbReference type="GO" id="GO:0015791">
    <property type="term" value="P:polyol transmembrane transport"/>
    <property type="evidence" value="ECO:0007669"/>
    <property type="project" value="UniProtKB-ARBA"/>
</dbReference>
<dbReference type="NCBIfam" id="TIGR00879">
    <property type="entry name" value="SP"/>
    <property type="match status" value="1"/>
</dbReference>
<dbReference type="HOGENOM" id="CLU_001265_43_1_1"/>
<dbReference type="FunFam" id="1.20.1250.20:FF:000474">
    <property type="entry name" value="Sugar transporter, putative"/>
    <property type="match status" value="1"/>
</dbReference>
<feature type="transmembrane region" description="Helical" evidence="8">
    <location>
        <begin position="168"/>
        <end position="189"/>
    </location>
</feature>
<dbReference type="InterPro" id="IPR020846">
    <property type="entry name" value="MFS_dom"/>
</dbReference>
<keyword evidence="11" id="KW-1185">Reference proteome</keyword>
<dbReference type="InterPro" id="IPR036259">
    <property type="entry name" value="MFS_trans_sf"/>
</dbReference>
<feature type="transmembrane region" description="Helical" evidence="8">
    <location>
        <begin position="261"/>
        <end position="282"/>
    </location>
</feature>
<feature type="compositionally biased region" description="Basic and acidic residues" evidence="7">
    <location>
        <begin position="692"/>
        <end position="701"/>
    </location>
</feature>
<dbReference type="SUPFAM" id="SSF103473">
    <property type="entry name" value="MFS general substrate transporter"/>
    <property type="match status" value="1"/>
</dbReference>
<dbReference type="OrthoDB" id="5290825at2759"/>
<dbReference type="RefSeq" id="XP_008599085.1">
    <property type="nucleotide sequence ID" value="XM_008600863.1"/>
</dbReference>
<keyword evidence="3" id="KW-0813">Transport</keyword>
<evidence type="ECO:0000313" key="10">
    <source>
        <dbReference type="EMBL" id="EJP65435.1"/>
    </source>
</evidence>
<dbReference type="InterPro" id="IPR005828">
    <property type="entry name" value="MFS_sugar_transport-like"/>
</dbReference>
<reference evidence="10 11" key="1">
    <citation type="journal article" date="2012" name="Sci. Rep.">
        <title>Genomic perspectives on the evolution of fungal entomopathogenicity in Beauveria bassiana.</title>
        <authorList>
            <person name="Xiao G."/>
            <person name="Ying S.H."/>
            <person name="Zheng P."/>
            <person name="Wang Z.L."/>
            <person name="Zhang S."/>
            <person name="Xie X.Q."/>
            <person name="Shang Y."/>
            <person name="St Leger R.J."/>
            <person name="Zhao G.P."/>
            <person name="Wang C."/>
            <person name="Feng M.G."/>
        </authorList>
    </citation>
    <scope>NUCLEOTIDE SEQUENCE [LARGE SCALE GENOMIC DNA]</scope>
    <source>
        <strain evidence="10 11">ARSEF 2860</strain>
    </source>
</reference>
<feature type="transmembrane region" description="Helical" evidence="8">
    <location>
        <begin position="201"/>
        <end position="219"/>
    </location>
</feature>
<dbReference type="PROSITE" id="PS50850">
    <property type="entry name" value="MFS"/>
    <property type="match status" value="1"/>
</dbReference>
<dbReference type="AlphaFoldDB" id="J4W4Y3"/>
<dbReference type="GO" id="GO:0015798">
    <property type="term" value="P:myo-inositol transport"/>
    <property type="evidence" value="ECO:0007669"/>
    <property type="project" value="UniProtKB-ARBA"/>
</dbReference>
<feature type="transmembrane region" description="Helical" evidence="8">
    <location>
        <begin position="420"/>
        <end position="441"/>
    </location>
</feature>
<feature type="transmembrane region" description="Helical" evidence="8">
    <location>
        <begin position="392"/>
        <end position="414"/>
    </location>
</feature>
<keyword evidence="5 8" id="KW-1133">Transmembrane helix</keyword>
<feature type="region of interest" description="Disordered" evidence="7">
    <location>
        <begin position="663"/>
        <end position="720"/>
    </location>
</feature>
<name>J4W4Y3_BEAB2</name>
<comment type="subcellular location">
    <subcellularLocation>
        <location evidence="1">Membrane</location>
        <topology evidence="1">Multi-pass membrane protein</topology>
    </subcellularLocation>
</comment>
<dbReference type="GO" id="GO:0022857">
    <property type="term" value="F:transmembrane transporter activity"/>
    <property type="evidence" value="ECO:0007669"/>
    <property type="project" value="InterPro"/>
</dbReference>
<feature type="transmembrane region" description="Helical" evidence="8">
    <location>
        <begin position="481"/>
        <end position="501"/>
    </location>
</feature>
<evidence type="ECO:0000256" key="1">
    <source>
        <dbReference type="ARBA" id="ARBA00004141"/>
    </source>
</evidence>
<feature type="transmembrane region" description="Helical" evidence="8">
    <location>
        <begin position="453"/>
        <end position="475"/>
    </location>
</feature>
<dbReference type="GeneID" id="19888778"/>
<dbReference type="InterPro" id="IPR003663">
    <property type="entry name" value="Sugar/inositol_transpt"/>
</dbReference>
<evidence type="ECO:0000256" key="5">
    <source>
        <dbReference type="ARBA" id="ARBA00022989"/>
    </source>
</evidence>
<dbReference type="PRINTS" id="PR00171">
    <property type="entry name" value="SUGRTRNSPORT"/>
</dbReference>
<protein>
    <submittedName>
        <fullName evidence="10">Hexose transporter</fullName>
    </submittedName>
</protein>
<evidence type="ECO:0000256" key="4">
    <source>
        <dbReference type="ARBA" id="ARBA00022692"/>
    </source>
</evidence>
<evidence type="ECO:0000256" key="2">
    <source>
        <dbReference type="ARBA" id="ARBA00010992"/>
    </source>
</evidence>
<dbReference type="InterPro" id="IPR050814">
    <property type="entry name" value="Myo-inositol_Transporter"/>
</dbReference>
<keyword evidence="6 8" id="KW-0472">Membrane</keyword>
<dbReference type="PANTHER" id="PTHR48020">
    <property type="entry name" value="PROTON MYO-INOSITOL COTRANSPORTER"/>
    <property type="match status" value="1"/>
</dbReference>
<feature type="transmembrane region" description="Helical" evidence="8">
    <location>
        <begin position="288"/>
        <end position="311"/>
    </location>
</feature>
<dbReference type="Pfam" id="PF00083">
    <property type="entry name" value="Sugar_tr"/>
    <property type="match status" value="1"/>
</dbReference>
<dbReference type="Gene3D" id="1.20.1250.20">
    <property type="entry name" value="MFS general substrate transporter like domains"/>
    <property type="match status" value="1"/>
</dbReference>
<evidence type="ECO:0000256" key="7">
    <source>
        <dbReference type="SAM" id="MobiDB-lite"/>
    </source>
</evidence>
<dbReference type="PROSITE" id="PS00217">
    <property type="entry name" value="SUGAR_TRANSPORT_2"/>
    <property type="match status" value="1"/>
</dbReference>
<proteinExistence type="inferred from homology"/>
<feature type="transmembrane region" description="Helical" evidence="8">
    <location>
        <begin position="554"/>
        <end position="573"/>
    </location>
</feature>
<dbReference type="InParanoid" id="J4W4Y3"/>
<accession>J4W4Y3</accession>
<dbReference type="GO" id="GO:0016020">
    <property type="term" value="C:membrane"/>
    <property type="evidence" value="ECO:0007669"/>
    <property type="project" value="UniProtKB-SubCell"/>
</dbReference>
<dbReference type="Proteomes" id="UP000002762">
    <property type="component" value="Unassembled WGS sequence"/>
</dbReference>
<dbReference type="PANTHER" id="PTHR48020:SF14">
    <property type="entry name" value="SUGAR TRANSPORTER, PUTATIVE-RELATED"/>
    <property type="match status" value="1"/>
</dbReference>
<evidence type="ECO:0000259" key="9">
    <source>
        <dbReference type="PROSITE" id="PS50850"/>
    </source>
</evidence>
<evidence type="ECO:0000256" key="3">
    <source>
        <dbReference type="ARBA" id="ARBA00022448"/>
    </source>
</evidence>
<evidence type="ECO:0000256" key="6">
    <source>
        <dbReference type="ARBA" id="ARBA00023136"/>
    </source>
</evidence>
<organism evidence="10 11">
    <name type="scientific">Beauveria bassiana (strain ARSEF 2860)</name>
    <name type="common">White muscardine disease fungus</name>
    <name type="synonym">Tritirachium shiotae</name>
    <dbReference type="NCBI Taxonomy" id="655819"/>
    <lineage>
        <taxon>Eukaryota</taxon>
        <taxon>Fungi</taxon>
        <taxon>Dikarya</taxon>
        <taxon>Ascomycota</taxon>
        <taxon>Pezizomycotina</taxon>
        <taxon>Sordariomycetes</taxon>
        <taxon>Hypocreomycetidae</taxon>
        <taxon>Hypocreales</taxon>
        <taxon>Cordycipitaceae</taxon>
        <taxon>Beauveria</taxon>
    </lineage>
</organism>
<evidence type="ECO:0000256" key="8">
    <source>
        <dbReference type="SAM" id="Phobius"/>
    </source>
</evidence>
<feature type="transmembrane region" description="Helical" evidence="8">
    <location>
        <begin position="522"/>
        <end position="542"/>
    </location>
</feature>
<dbReference type="EMBL" id="JH725164">
    <property type="protein sequence ID" value="EJP65435.1"/>
    <property type="molecule type" value="Genomic_DNA"/>
</dbReference>
<keyword evidence="4 8" id="KW-0812">Transmembrane</keyword>
<gene>
    <name evidence="10" type="ORF">BBA_05766</name>
</gene>
<feature type="domain" description="Major facilitator superfamily (MFS) profile" evidence="9">
    <location>
        <begin position="117"/>
        <end position="577"/>
    </location>
</feature>
<evidence type="ECO:0000313" key="11">
    <source>
        <dbReference type="Proteomes" id="UP000002762"/>
    </source>
</evidence>
<dbReference type="InterPro" id="IPR005829">
    <property type="entry name" value="Sugar_transporter_CS"/>
</dbReference>
<sequence>MDPEKKVVLEQDEFVNEPAQPTSEAAKKLAAIAETAEAEIKNPLVGIPREDLFARVTAFQQEKGLPEDILPLLKKGALVAQSPAGFEELSDLDEGDKEALRREVTHRWSHPWPLYFTIGLNSIAAAIQGWDQTGSNGANLGFPEALGIPDFKPACGPDETLGLCAKNAWIVGFVNAMPYITICLFAGWISDPLNELMGRRGVIFVAAIFSLLAPFGMALSQTWGQLAASRMLLGIGMGLKEVTVPVYSAENAPTVIRGGLVMSWQLWTAFGIFLGTCANLVVGKVATIAWRLQLGSAFIPAVPLVIGIYFCPESPRWYLKKNRHIKAWKSLLRLRNTPLQAARDLFYIQCLLEHEDKMIQEAGLNVNGSVFTRFIELFTIPRNRRATQASGIVMIAQQLCGINIIAFYSSTIFVQSGISAYSALWASFGFGLINFLFAWPAVWTIDTFGRRALLIFTFPNMFWTLLVAGFCFLIDHGTEHSTARIGAVATFVYLFCAFYSPGAGPIPFSYSAECFQLSHREVGMSWAVATNNFWGAILSLTFPRMLRAMTPTGAFGFYAAMNVVALTLIFCFVPETKQKSLEELDYVFGVSTRTHAKYQLGTVLPWGLRHYIFQKKDRVCPSLYKDDNKAARPNEGKAAIAAAITHDDPFAVYGAAHEDETPLDTHIRDDNTATARTESGRRDGKLQSGYMADHHGRRPPEVKTLSRKTKGKQVARDKEATDGNQATNLVYDSLTGLPLDLVIVKSARSYSLDLAAGLTTTLLQKLAGIPGVGGSSSTRHSFVIMALNETEIPPTLELSLDTTAVAEVPNAEETAAATTYHDKDEEEFKSALTSYIADHASPTVLPTRTLLGCQTQPTRRSTWTAGDQFSTNLTI</sequence>
<comment type="similarity">
    <text evidence="2">Belongs to the major facilitator superfamily. Sugar transporter (TC 2.A.1.1) family.</text>
</comment>